<evidence type="ECO:0000256" key="3">
    <source>
        <dbReference type="SAM" id="SignalP"/>
    </source>
</evidence>
<evidence type="ECO:0000256" key="2">
    <source>
        <dbReference type="SAM" id="Phobius"/>
    </source>
</evidence>
<feature type="signal peptide" evidence="3">
    <location>
        <begin position="1"/>
        <end position="18"/>
    </location>
</feature>
<name>A0A4Z2BHL0_9TELE</name>
<protein>
    <recommendedName>
        <fullName evidence="4">Interleukin-17 receptor C/E N-terminal domain-containing protein</fullName>
    </recommendedName>
</protein>
<evidence type="ECO:0000313" key="5">
    <source>
        <dbReference type="EMBL" id="TNM91228.1"/>
    </source>
</evidence>
<keyword evidence="6" id="KW-1185">Reference proteome</keyword>
<reference evidence="5 6" key="1">
    <citation type="submission" date="2019-04" db="EMBL/GenBank/DDBJ databases">
        <title>The sequence and de novo assembly of Takifugu bimaculatus genome using PacBio and Hi-C technologies.</title>
        <authorList>
            <person name="Xu P."/>
            <person name="Liu B."/>
            <person name="Zhou Z."/>
        </authorList>
    </citation>
    <scope>NUCLEOTIDE SEQUENCE [LARGE SCALE GENOMIC DNA]</scope>
    <source>
        <strain evidence="5">TB-2018</strain>
        <tissue evidence="5">Muscle</tissue>
    </source>
</reference>
<evidence type="ECO:0000313" key="6">
    <source>
        <dbReference type="Proteomes" id="UP000516260"/>
    </source>
</evidence>
<dbReference type="PANTHER" id="PTHR15583:SF10">
    <property type="entry name" value="INTERLEUKIN-17 RECEPTOR E-LIKE-RELATED"/>
    <property type="match status" value="1"/>
</dbReference>
<organism evidence="5 6">
    <name type="scientific">Takifugu bimaculatus</name>
    <dbReference type="NCBI Taxonomy" id="433685"/>
    <lineage>
        <taxon>Eukaryota</taxon>
        <taxon>Metazoa</taxon>
        <taxon>Chordata</taxon>
        <taxon>Craniata</taxon>
        <taxon>Vertebrata</taxon>
        <taxon>Euteleostomi</taxon>
        <taxon>Actinopterygii</taxon>
        <taxon>Neopterygii</taxon>
        <taxon>Teleostei</taxon>
        <taxon>Neoteleostei</taxon>
        <taxon>Acanthomorphata</taxon>
        <taxon>Eupercaria</taxon>
        <taxon>Tetraodontiformes</taxon>
        <taxon>Tetradontoidea</taxon>
        <taxon>Tetraodontidae</taxon>
        <taxon>Takifugu</taxon>
    </lineage>
</organism>
<dbReference type="EMBL" id="SWLE01000015">
    <property type="protein sequence ID" value="TNM91228.1"/>
    <property type="molecule type" value="Genomic_DNA"/>
</dbReference>
<feature type="transmembrane region" description="Helical" evidence="2">
    <location>
        <begin position="475"/>
        <end position="497"/>
    </location>
</feature>
<proteinExistence type="predicted"/>
<dbReference type="InterPro" id="IPR039465">
    <property type="entry name" value="IL-17_rcpt-like"/>
</dbReference>
<dbReference type="AlphaFoldDB" id="A0A4Z2BHL0"/>
<keyword evidence="2" id="KW-1133">Transmembrane helix</keyword>
<gene>
    <name evidence="5" type="ORF">fugu_019608</name>
</gene>
<keyword evidence="2" id="KW-0812">Transmembrane</keyword>
<keyword evidence="2" id="KW-0472">Membrane</keyword>
<evidence type="ECO:0000256" key="1">
    <source>
        <dbReference type="ARBA" id="ARBA00022729"/>
    </source>
</evidence>
<dbReference type="Proteomes" id="UP000516260">
    <property type="component" value="Chromosome 22"/>
</dbReference>
<dbReference type="GO" id="GO:0030368">
    <property type="term" value="F:interleukin-17 receptor activity"/>
    <property type="evidence" value="ECO:0007669"/>
    <property type="project" value="InterPro"/>
</dbReference>
<feature type="domain" description="Interleukin-17 receptor C/E N-terminal" evidence="4">
    <location>
        <begin position="125"/>
        <end position="372"/>
    </location>
</feature>
<dbReference type="PANTHER" id="PTHR15583">
    <property type="entry name" value="INTERLEUKIN-17 RECEPTOR"/>
    <property type="match status" value="1"/>
</dbReference>
<accession>A0A4Z2BHL0</accession>
<evidence type="ECO:0000259" key="4">
    <source>
        <dbReference type="Pfam" id="PF15037"/>
    </source>
</evidence>
<feature type="chain" id="PRO_5021458740" description="Interleukin-17 receptor C/E N-terminal domain-containing protein" evidence="3">
    <location>
        <begin position="19"/>
        <end position="546"/>
    </location>
</feature>
<sequence>MILLAALLVSQCCVSVSAAAGGSAAALERIEDCGTGCSQGLRCRTKPQALFPPPCQDPGESLLTSAVFHNISVTTVMRCEGRQKCSLHLRVSADLRLTAAVHGVSICVVAAGMMADCRTVRFTKASRARMSGMQVKVWNDCTQVSPGQRLEIKVRTVPSYCGVTWTGAYVAPGCAAGDLQQHVPDCITGRLSYDVDADGKLLAVSVSDMLEGHDYHLRLCHKDFICTGAGAHTLIRKEEPVKKALLRFSRPLPCLCIEGWSAITDARRVQVCPFRDRVEELWSGISFDALEGGLSWEPACPVAAVVALCQMREEGGACADLPHASRNASTGKITFGEVGPHPRLCMKFTAASRSWIRCPFANPSFQDEELLAQPGRGHVRLLSQIDAVFSVGHCAEGEGFEDPCQTLETRTWRAGQQEALVLPLPGAVCSSCLQVKRVDVEFAVTHRFCVNQCNQTLSISAVNTPLAAPDLTCTVVPMAVSISTVILLTSLVLLTVYHRRKQKINGKYMPEQQTDSSLECVIPALQAKSECVPHSPQSEKVNLIWD</sequence>
<dbReference type="InterPro" id="IPR027841">
    <property type="entry name" value="IL-17_rcpt_C/E_N"/>
</dbReference>
<comment type="caution">
    <text evidence="5">The sequence shown here is derived from an EMBL/GenBank/DDBJ whole genome shotgun (WGS) entry which is preliminary data.</text>
</comment>
<keyword evidence="1 3" id="KW-0732">Signal</keyword>
<dbReference type="Pfam" id="PF15037">
    <property type="entry name" value="IL17_R_N"/>
    <property type="match status" value="1"/>
</dbReference>